<keyword evidence="1" id="KW-0472">Membrane</keyword>
<proteinExistence type="predicted"/>
<keyword evidence="1" id="KW-0812">Transmembrane</keyword>
<dbReference type="OrthoDB" id="3538388at2"/>
<evidence type="ECO:0000256" key="1">
    <source>
        <dbReference type="SAM" id="Phobius"/>
    </source>
</evidence>
<sequence length="318" mass="34999">MDDQLVPVAGATKDTRCPATAIDFDGQALTVTDGATGEHLRLAPASLYLYACHPFQGQRGRRRQSPQVRGLALLDADGLVLLDLPGEWPVSKAWRFSGRTGIPMVNASHTPSPKVRAALARRAPGWRRVHGLAARPRAWWHRPVAVGAGFAGLALMAYLASQGLWATWRALASVGRFLLDVLDIKWLAAAFSPALILLRPVTGRVYRWQVRRGRILGPPGGPYLKVERGVRLLVIQRGHVLADLSKGRVATLLHYRYDDLAGLLLLDADNRPLHHLPGPWDPGAAQRFAERHGIRMAAYRLSREEYLDLVGTCEEAIP</sequence>
<accession>A0A1H7RB63</accession>
<dbReference type="AlphaFoldDB" id="A0A1H7RB63"/>
<keyword evidence="1" id="KW-1133">Transmembrane helix</keyword>
<name>A0A1H7RB63_9ACTN</name>
<protein>
    <submittedName>
        <fullName evidence="2">Uncharacterized protein</fullName>
    </submittedName>
</protein>
<organism evidence="2 3">
    <name type="scientific">Nonomuraea pusilla</name>
    <dbReference type="NCBI Taxonomy" id="46177"/>
    <lineage>
        <taxon>Bacteria</taxon>
        <taxon>Bacillati</taxon>
        <taxon>Actinomycetota</taxon>
        <taxon>Actinomycetes</taxon>
        <taxon>Streptosporangiales</taxon>
        <taxon>Streptosporangiaceae</taxon>
        <taxon>Nonomuraea</taxon>
    </lineage>
</organism>
<reference evidence="2 3" key="1">
    <citation type="submission" date="2016-10" db="EMBL/GenBank/DDBJ databases">
        <authorList>
            <person name="de Groot N.N."/>
        </authorList>
    </citation>
    <scope>NUCLEOTIDE SEQUENCE [LARGE SCALE GENOMIC DNA]</scope>
    <source>
        <strain evidence="2 3">DSM 43357</strain>
    </source>
</reference>
<evidence type="ECO:0000313" key="2">
    <source>
        <dbReference type="EMBL" id="SEL56677.1"/>
    </source>
</evidence>
<feature type="transmembrane region" description="Helical" evidence="1">
    <location>
        <begin position="186"/>
        <end position="206"/>
    </location>
</feature>
<gene>
    <name evidence="2" type="ORF">SAMN05660976_02847</name>
</gene>
<dbReference type="Proteomes" id="UP000198953">
    <property type="component" value="Unassembled WGS sequence"/>
</dbReference>
<keyword evidence="3" id="KW-1185">Reference proteome</keyword>
<dbReference type="EMBL" id="FOBF01000005">
    <property type="protein sequence ID" value="SEL56677.1"/>
    <property type="molecule type" value="Genomic_DNA"/>
</dbReference>
<evidence type="ECO:0000313" key="3">
    <source>
        <dbReference type="Proteomes" id="UP000198953"/>
    </source>
</evidence>
<feature type="transmembrane region" description="Helical" evidence="1">
    <location>
        <begin position="144"/>
        <end position="166"/>
    </location>
</feature>
<dbReference type="RefSeq" id="WP_091100669.1">
    <property type="nucleotide sequence ID" value="NZ_FOBF01000005.1"/>
</dbReference>